<evidence type="ECO:0000313" key="2">
    <source>
        <dbReference type="EMBL" id="CCI48444.1"/>
    </source>
</evidence>
<feature type="chain" id="PRO_5001529603" evidence="1">
    <location>
        <begin position="25"/>
        <end position="122"/>
    </location>
</feature>
<dbReference type="InParanoid" id="A0A024GNK1"/>
<dbReference type="EMBL" id="CAIX01000226">
    <property type="protein sequence ID" value="CCI48444.1"/>
    <property type="molecule type" value="Genomic_DNA"/>
</dbReference>
<name>A0A024GNK1_9STRA</name>
<accession>A0A024GNK1</accession>
<dbReference type="Proteomes" id="UP000053237">
    <property type="component" value="Unassembled WGS sequence"/>
</dbReference>
<reference evidence="2 3" key="1">
    <citation type="submission" date="2012-05" db="EMBL/GenBank/DDBJ databases">
        <title>Recombination and specialization in a pathogen metapopulation.</title>
        <authorList>
            <person name="Gardiner A."/>
            <person name="Kemen E."/>
            <person name="Schultz-Larsen T."/>
            <person name="MacLean D."/>
            <person name="Van Oosterhout C."/>
            <person name="Jones J.D.G."/>
        </authorList>
    </citation>
    <scope>NUCLEOTIDE SEQUENCE [LARGE SCALE GENOMIC DNA]</scope>
    <source>
        <strain evidence="2 3">Ac Nc2</strain>
    </source>
</reference>
<organism evidence="2 3">
    <name type="scientific">Albugo candida</name>
    <dbReference type="NCBI Taxonomy" id="65357"/>
    <lineage>
        <taxon>Eukaryota</taxon>
        <taxon>Sar</taxon>
        <taxon>Stramenopiles</taxon>
        <taxon>Oomycota</taxon>
        <taxon>Peronosporomycetes</taxon>
        <taxon>Albuginales</taxon>
        <taxon>Albuginaceae</taxon>
        <taxon>Albugo</taxon>
    </lineage>
</organism>
<keyword evidence="3" id="KW-1185">Reference proteome</keyword>
<protein>
    <submittedName>
        <fullName evidence="2">Uncharacterized protein</fullName>
    </submittedName>
</protein>
<gene>
    <name evidence="2" type="ORF">BN9_095740</name>
</gene>
<proteinExistence type="predicted"/>
<sequence length="122" mass="14059">MGLSQQMWIYATEYLLVWLSFGSSNPEQTEYYVYSMTVKAPDSVYYRCYEPIIDAGSIVLNLFEGARTMIEEDIHAAFRGPNAVYCVLLISPVAFPPSEKYILIRIHVLKYFQRFATSHAEI</sequence>
<evidence type="ECO:0000313" key="3">
    <source>
        <dbReference type="Proteomes" id="UP000053237"/>
    </source>
</evidence>
<evidence type="ECO:0000256" key="1">
    <source>
        <dbReference type="SAM" id="SignalP"/>
    </source>
</evidence>
<dbReference type="AlphaFoldDB" id="A0A024GNK1"/>
<keyword evidence="1" id="KW-0732">Signal</keyword>
<comment type="caution">
    <text evidence="2">The sequence shown here is derived from an EMBL/GenBank/DDBJ whole genome shotgun (WGS) entry which is preliminary data.</text>
</comment>
<feature type="signal peptide" evidence="1">
    <location>
        <begin position="1"/>
        <end position="24"/>
    </location>
</feature>